<protein>
    <submittedName>
        <fullName evidence="1">Uncharacterized protein</fullName>
    </submittedName>
</protein>
<dbReference type="Proteomes" id="UP000593576">
    <property type="component" value="Unassembled WGS sequence"/>
</dbReference>
<name>A0A7J9MS70_GOSSC</name>
<evidence type="ECO:0000313" key="1">
    <source>
        <dbReference type="EMBL" id="MBA0873717.1"/>
    </source>
</evidence>
<keyword evidence="2" id="KW-1185">Reference proteome</keyword>
<comment type="caution">
    <text evidence="1">The sequence shown here is derived from an EMBL/GenBank/DDBJ whole genome shotgun (WGS) entry which is preliminary data.</text>
</comment>
<proteinExistence type="predicted"/>
<reference evidence="1 2" key="1">
    <citation type="journal article" date="2019" name="Genome Biol. Evol.">
        <title>Insights into the evolution of the New World diploid cottons (Gossypium, subgenus Houzingenia) based on genome sequencing.</title>
        <authorList>
            <person name="Grover C.E."/>
            <person name="Arick M.A. 2nd"/>
            <person name="Thrash A."/>
            <person name="Conover J.L."/>
            <person name="Sanders W.S."/>
            <person name="Peterson D.G."/>
            <person name="Frelichowski J.E."/>
            <person name="Scheffler J.A."/>
            <person name="Scheffler B.E."/>
            <person name="Wendel J.F."/>
        </authorList>
    </citation>
    <scope>NUCLEOTIDE SEQUENCE [LARGE SCALE GENOMIC DNA]</scope>
    <source>
        <strain evidence="1">1</strain>
        <tissue evidence="1">Leaf</tissue>
    </source>
</reference>
<dbReference type="AlphaFoldDB" id="A0A7J9MS70"/>
<organism evidence="1 2">
    <name type="scientific">Gossypium schwendimanii</name>
    <name type="common">Cotton</name>
    <dbReference type="NCBI Taxonomy" id="34291"/>
    <lineage>
        <taxon>Eukaryota</taxon>
        <taxon>Viridiplantae</taxon>
        <taxon>Streptophyta</taxon>
        <taxon>Embryophyta</taxon>
        <taxon>Tracheophyta</taxon>
        <taxon>Spermatophyta</taxon>
        <taxon>Magnoliopsida</taxon>
        <taxon>eudicotyledons</taxon>
        <taxon>Gunneridae</taxon>
        <taxon>Pentapetalae</taxon>
        <taxon>rosids</taxon>
        <taxon>malvids</taxon>
        <taxon>Malvales</taxon>
        <taxon>Malvaceae</taxon>
        <taxon>Malvoideae</taxon>
        <taxon>Gossypium</taxon>
    </lineage>
</organism>
<accession>A0A7J9MS70</accession>
<gene>
    <name evidence="1" type="ORF">Goshw_006123</name>
</gene>
<dbReference type="OrthoDB" id="1430424at2759"/>
<dbReference type="EMBL" id="JABFAF010000013">
    <property type="protein sequence ID" value="MBA0873717.1"/>
    <property type="molecule type" value="Genomic_DNA"/>
</dbReference>
<sequence>MRFYTGAEIFTRFLCSGYGEPSDTLLYSYQDSLNHYNSYQ</sequence>
<evidence type="ECO:0000313" key="2">
    <source>
        <dbReference type="Proteomes" id="UP000593576"/>
    </source>
</evidence>